<evidence type="ECO:0000313" key="3">
    <source>
        <dbReference type="EMBL" id="MFC4351899.1"/>
    </source>
</evidence>
<name>A0ABV8ULD7_9PROT</name>
<dbReference type="InterPro" id="IPR006016">
    <property type="entry name" value="UspA"/>
</dbReference>
<comment type="similarity">
    <text evidence="1">Belongs to the universal stress protein A family.</text>
</comment>
<dbReference type="Gene3D" id="3.40.50.620">
    <property type="entry name" value="HUPs"/>
    <property type="match status" value="1"/>
</dbReference>
<dbReference type="RefSeq" id="WP_382422244.1">
    <property type="nucleotide sequence ID" value="NZ_JBHSCW010000004.1"/>
</dbReference>
<evidence type="ECO:0000256" key="1">
    <source>
        <dbReference type="ARBA" id="ARBA00008791"/>
    </source>
</evidence>
<reference evidence="4" key="1">
    <citation type="journal article" date="2019" name="Int. J. Syst. Evol. Microbiol.">
        <title>The Global Catalogue of Microorganisms (GCM) 10K type strain sequencing project: providing services to taxonomists for standard genome sequencing and annotation.</title>
        <authorList>
            <consortium name="The Broad Institute Genomics Platform"/>
            <consortium name="The Broad Institute Genome Sequencing Center for Infectious Disease"/>
            <person name="Wu L."/>
            <person name="Ma J."/>
        </authorList>
    </citation>
    <scope>NUCLEOTIDE SEQUENCE [LARGE SCALE GENOMIC DNA]</scope>
    <source>
        <strain evidence="4">CECT 8472</strain>
    </source>
</reference>
<dbReference type="EMBL" id="JBHSCW010000004">
    <property type="protein sequence ID" value="MFC4351899.1"/>
    <property type="molecule type" value="Genomic_DNA"/>
</dbReference>
<feature type="domain" description="UspA" evidence="2">
    <location>
        <begin position="1"/>
        <end position="137"/>
    </location>
</feature>
<protein>
    <submittedName>
        <fullName evidence="3">Universal stress protein</fullName>
    </submittedName>
</protein>
<gene>
    <name evidence="3" type="ORF">ACFOW6_10135</name>
</gene>
<dbReference type="SUPFAM" id="SSF52402">
    <property type="entry name" value="Adenine nucleotide alpha hydrolases-like"/>
    <property type="match status" value="1"/>
</dbReference>
<dbReference type="CDD" id="cd00293">
    <property type="entry name" value="USP-like"/>
    <property type="match status" value="1"/>
</dbReference>
<sequence>MYKKILVPVDLTHAENLTKALDVASELAKQWQAQLCYVGITPETPSPVAHSPEEFGRKLAAFAEKQGQSHNVKTDSIYYVSTDPAIDINKMLRKAIEESGADLVVMASHIPNVLDYVWASHGGWIAEHSDTSVFVVR</sequence>
<comment type="caution">
    <text evidence="3">The sequence shown here is derived from an EMBL/GenBank/DDBJ whole genome shotgun (WGS) entry which is preliminary data.</text>
</comment>
<dbReference type="InterPro" id="IPR014729">
    <property type="entry name" value="Rossmann-like_a/b/a_fold"/>
</dbReference>
<keyword evidence="4" id="KW-1185">Reference proteome</keyword>
<dbReference type="PRINTS" id="PR01438">
    <property type="entry name" value="UNVRSLSTRESS"/>
</dbReference>
<evidence type="ECO:0000313" key="4">
    <source>
        <dbReference type="Proteomes" id="UP001595799"/>
    </source>
</evidence>
<evidence type="ECO:0000259" key="2">
    <source>
        <dbReference type="Pfam" id="PF00582"/>
    </source>
</evidence>
<accession>A0ABV8ULD7</accession>
<organism evidence="3 4">
    <name type="scientific">Fodinicurvata halophila</name>
    <dbReference type="NCBI Taxonomy" id="1419723"/>
    <lineage>
        <taxon>Bacteria</taxon>
        <taxon>Pseudomonadati</taxon>
        <taxon>Pseudomonadota</taxon>
        <taxon>Alphaproteobacteria</taxon>
        <taxon>Rhodospirillales</taxon>
        <taxon>Rhodovibrionaceae</taxon>
        <taxon>Fodinicurvata</taxon>
    </lineage>
</organism>
<proteinExistence type="inferred from homology"/>
<dbReference type="InterPro" id="IPR006015">
    <property type="entry name" value="Universal_stress_UspA"/>
</dbReference>
<dbReference type="Pfam" id="PF00582">
    <property type="entry name" value="Usp"/>
    <property type="match status" value="1"/>
</dbReference>
<dbReference type="Proteomes" id="UP001595799">
    <property type="component" value="Unassembled WGS sequence"/>
</dbReference>